<dbReference type="SUPFAM" id="SSF89796">
    <property type="entry name" value="CoA-transferase family III (CaiB/BaiF)"/>
    <property type="match status" value="2"/>
</dbReference>
<dbReference type="AlphaFoldDB" id="A0A1X6X0F6"/>
<dbReference type="InterPro" id="IPR003673">
    <property type="entry name" value="CoA-Trfase_fam_III"/>
</dbReference>
<accession>A0A1X6X0F6</accession>
<evidence type="ECO:0000313" key="3">
    <source>
        <dbReference type="Proteomes" id="UP000195981"/>
    </source>
</evidence>
<feature type="compositionally biased region" description="Low complexity" evidence="1">
    <location>
        <begin position="162"/>
        <end position="171"/>
    </location>
</feature>
<dbReference type="GO" id="GO:0003824">
    <property type="term" value="F:catalytic activity"/>
    <property type="evidence" value="ECO:0007669"/>
    <property type="project" value="InterPro"/>
</dbReference>
<dbReference type="Proteomes" id="UP000195981">
    <property type="component" value="Unassembled WGS sequence"/>
</dbReference>
<evidence type="ECO:0000313" key="2">
    <source>
        <dbReference type="EMBL" id="SLM91817.1"/>
    </source>
</evidence>
<gene>
    <name evidence="2" type="ORF">FM110_07050</name>
</gene>
<dbReference type="RefSeq" id="WP_234992011.1">
    <property type="nucleotide sequence ID" value="NZ_FWFG01000064.1"/>
</dbReference>
<sequence>MTPSLGTAGGIADVPDLFGGIGEVLGLDAPAVPVRGPRRWWSGPLDVEGLALGSALAAARSAALWTGRSDIAVDAARVAGAFGSLSHLRIDGCAPEGFAPLSGFFRCSDGWIRTHASYPHHERALREALGLAASDCDDPAGAVRDALGSLPRREAERRTRRAGGAAAAMRTPPEWSSSPMGRAAAATPLIDVDPGDVATLAVGSARRDRPRVLDLTRVIAGPTCTQLLALLGADVLRIDPPQLPELLDQHLDRDHGKRTALADLRDPRARSRILELCAEADVLVTGYRPGALAALGLDAETLARVAPRLVTVWLDAWGGTGPWSHDRGFDSLVQSASGIAWLYGEAARRGADEEPMRRPGALPVQALDHAAGCLLAAATWALLVHRERTGRAGGAHVSLAAVAHQLLALPVPQDEGAPIAIALQESDSPHGRLLHAAPLFSSADDAIAFPFPPRRYGGDPLTWSQAPQG</sequence>
<protein>
    <submittedName>
        <fullName evidence="2">CAIB/BAIF family protein</fullName>
    </submittedName>
</protein>
<feature type="region of interest" description="Disordered" evidence="1">
    <location>
        <begin position="152"/>
        <end position="181"/>
    </location>
</feature>
<dbReference type="EMBL" id="FWFG01000064">
    <property type="protein sequence ID" value="SLM91817.1"/>
    <property type="molecule type" value="Genomic_DNA"/>
</dbReference>
<name>A0A1X6X0F6_9MICO</name>
<dbReference type="PANTHER" id="PTHR48228">
    <property type="entry name" value="SUCCINYL-COA--D-CITRAMALATE COA-TRANSFERASE"/>
    <property type="match status" value="1"/>
</dbReference>
<dbReference type="InterPro" id="IPR023606">
    <property type="entry name" value="CoA-Trfase_III_dom_1_sf"/>
</dbReference>
<dbReference type="Gene3D" id="3.40.50.10540">
    <property type="entry name" value="Crotonobetainyl-coa:carnitine coa-transferase, domain 1"/>
    <property type="match status" value="1"/>
</dbReference>
<evidence type="ECO:0000256" key="1">
    <source>
        <dbReference type="SAM" id="MobiDB-lite"/>
    </source>
</evidence>
<keyword evidence="3" id="KW-1185">Reference proteome</keyword>
<dbReference type="InterPro" id="IPR050509">
    <property type="entry name" value="CoA-transferase_III"/>
</dbReference>
<dbReference type="PANTHER" id="PTHR48228:SF4">
    <property type="entry name" value="BLR3030 PROTEIN"/>
    <property type="match status" value="1"/>
</dbReference>
<reference evidence="2 3" key="1">
    <citation type="submission" date="2017-02" db="EMBL/GenBank/DDBJ databases">
        <authorList>
            <person name="Peterson S.W."/>
        </authorList>
    </citation>
    <scope>NUCLEOTIDE SEQUENCE [LARGE SCALE GENOMIC DNA]</scope>
    <source>
        <strain evidence="2 3">CIP104813</strain>
    </source>
</reference>
<dbReference type="Pfam" id="PF02515">
    <property type="entry name" value="CoA_transf_3"/>
    <property type="match status" value="1"/>
</dbReference>
<organism evidence="2 3">
    <name type="scientific">Brachybacterium nesterenkovii</name>
    <dbReference type="NCBI Taxonomy" id="47847"/>
    <lineage>
        <taxon>Bacteria</taxon>
        <taxon>Bacillati</taxon>
        <taxon>Actinomycetota</taxon>
        <taxon>Actinomycetes</taxon>
        <taxon>Micrococcales</taxon>
        <taxon>Dermabacteraceae</taxon>
        <taxon>Brachybacterium</taxon>
    </lineage>
</organism>
<proteinExistence type="predicted"/>